<accession>A0ABU8D9U4</accession>
<feature type="chain" id="PRO_5045373382" evidence="1">
    <location>
        <begin position="20"/>
        <end position="465"/>
    </location>
</feature>
<protein>
    <submittedName>
        <fullName evidence="2">Uncharacterized protein</fullName>
    </submittedName>
</protein>
<evidence type="ECO:0000256" key="1">
    <source>
        <dbReference type="SAM" id="SignalP"/>
    </source>
</evidence>
<name>A0ABU8D9U4_ERWAP</name>
<gene>
    <name evidence="2" type="ORF">V8N49_01230</name>
</gene>
<dbReference type="RefSeq" id="WP_336202212.1">
    <property type="nucleotide sequence ID" value="NZ_JBANEI010000001.1"/>
</dbReference>
<evidence type="ECO:0000313" key="3">
    <source>
        <dbReference type="Proteomes" id="UP001306592"/>
    </source>
</evidence>
<dbReference type="EMBL" id="JBANEI010000001">
    <property type="protein sequence ID" value="MEI2680296.1"/>
    <property type="molecule type" value="Genomic_DNA"/>
</dbReference>
<organism evidence="2 3">
    <name type="scientific">Erwinia aphidicola</name>
    <dbReference type="NCBI Taxonomy" id="68334"/>
    <lineage>
        <taxon>Bacteria</taxon>
        <taxon>Pseudomonadati</taxon>
        <taxon>Pseudomonadota</taxon>
        <taxon>Gammaproteobacteria</taxon>
        <taxon>Enterobacterales</taxon>
        <taxon>Erwiniaceae</taxon>
        <taxon>Erwinia</taxon>
    </lineage>
</organism>
<evidence type="ECO:0000313" key="2">
    <source>
        <dbReference type="EMBL" id="MEI2680296.1"/>
    </source>
</evidence>
<comment type="caution">
    <text evidence="2">The sequence shown here is derived from an EMBL/GenBank/DDBJ whole genome shotgun (WGS) entry which is preliminary data.</text>
</comment>
<feature type="signal peptide" evidence="1">
    <location>
        <begin position="1"/>
        <end position="19"/>
    </location>
</feature>
<sequence>MKGLSLLALSCIFTFPAFAQPAAGIEKMEWQPASALRVGNSINSLYRIWTTTGQTTDLWLKVDCQSGVKTQLFAEVSSPAGKAVRVYGSDAISRYAPGVVIEPDADSLLATQPDLNVCRQQVAVPQWRALAPADEQGNQMYLDVSRSERSADVLHLRLAKDFALEYRDSTYAAPYAVKVTDWTLHCDTQQATARAEYSLDSAGNLTDYRLAANSSTALAAPLKQQLCAIKTMRDYQGSGQTLLWQQKAPADHQLTLPDFSRNDAAILQPYPLPDEVKEHMAIALNSPQQQPGFRHLSFSQQQDKEIGGAYSVTIDKMPDGTTLTLEKLTLGQVTFNTQSVRLFNLVSLKKWDSLAKQPSIARTLENEFRLPPRAGMKYAWSSQQSDGKSLGQQCRTAADWKQASTINPAFPGRYLEFNCIDDRGDGKSASSDYAYLERLRIFIRIGYQEQRQKRRFTFEDVVVKY</sequence>
<keyword evidence="1" id="KW-0732">Signal</keyword>
<dbReference type="Proteomes" id="UP001306592">
    <property type="component" value="Unassembled WGS sequence"/>
</dbReference>
<reference evidence="2 3" key="1">
    <citation type="submission" date="2024-02" db="EMBL/GenBank/DDBJ databases">
        <title>First report Erwinia aphidicola in onion in Chile.</title>
        <authorList>
            <person name="Valenzuela M."/>
            <person name="Pena M."/>
            <person name="Dutta B."/>
        </authorList>
    </citation>
    <scope>NUCLEOTIDE SEQUENCE [LARGE SCALE GENOMIC DNA]</scope>
    <source>
        <strain evidence="2 3">QCJ3A</strain>
    </source>
</reference>
<keyword evidence="3" id="KW-1185">Reference proteome</keyword>
<proteinExistence type="predicted"/>